<accession>A0A560D4P1</accession>
<dbReference type="Gene3D" id="3.30.420.10">
    <property type="entry name" value="Ribonuclease H-like superfamily/Ribonuclease H"/>
    <property type="match status" value="1"/>
</dbReference>
<evidence type="ECO:0000313" key="2">
    <source>
        <dbReference type="EMBL" id="TWA92072.1"/>
    </source>
</evidence>
<dbReference type="Proteomes" id="UP000319949">
    <property type="component" value="Unassembled WGS sequence"/>
</dbReference>
<dbReference type="AlphaFoldDB" id="A0A560D4P1"/>
<organism evidence="2 3">
    <name type="scientific">Bradyrhizobium stylosanthis</name>
    <dbReference type="NCBI Taxonomy" id="1803665"/>
    <lineage>
        <taxon>Bacteria</taxon>
        <taxon>Pseudomonadati</taxon>
        <taxon>Pseudomonadota</taxon>
        <taxon>Alphaproteobacteria</taxon>
        <taxon>Hyphomicrobiales</taxon>
        <taxon>Nitrobacteraceae</taxon>
        <taxon>Bradyrhizobium</taxon>
    </lineage>
</organism>
<evidence type="ECO:0000313" key="3">
    <source>
        <dbReference type="Proteomes" id="UP000319949"/>
    </source>
</evidence>
<sequence length="123" mass="13354">MSAKAQARSFTSTSKSSGVSSVSDTFTGDPSGPYESRGAAWDFVHVCIDDHFRVAFSEIKPDETADSAVPFLKAAVAYYKSLGVTVTRVMTDNGSFDGVETARMMSRFYAAARLYVNFLSTHL</sequence>
<gene>
    <name evidence="2" type="ORF">FBZ96_11278</name>
</gene>
<feature type="compositionally biased region" description="Low complexity" evidence="1">
    <location>
        <begin position="9"/>
        <end position="28"/>
    </location>
</feature>
<name>A0A560D4P1_9BRAD</name>
<dbReference type="EMBL" id="VITK01000012">
    <property type="protein sequence ID" value="TWA92072.1"/>
    <property type="molecule type" value="Genomic_DNA"/>
</dbReference>
<proteinExistence type="predicted"/>
<protein>
    <submittedName>
        <fullName evidence="2">Integrase-like protein</fullName>
    </submittedName>
</protein>
<keyword evidence="3" id="KW-1185">Reference proteome</keyword>
<dbReference type="STRING" id="1803665.GCA_001641335_05577"/>
<feature type="region of interest" description="Disordered" evidence="1">
    <location>
        <begin position="1"/>
        <end position="30"/>
    </location>
</feature>
<dbReference type="InterPro" id="IPR036397">
    <property type="entry name" value="RNaseH_sf"/>
</dbReference>
<evidence type="ECO:0000256" key="1">
    <source>
        <dbReference type="SAM" id="MobiDB-lite"/>
    </source>
</evidence>
<reference evidence="2 3" key="1">
    <citation type="submission" date="2019-06" db="EMBL/GenBank/DDBJ databases">
        <title>Genomic Encyclopedia of Type Strains, Phase IV (KMG-V): Genome sequencing to study the core and pangenomes of soil and plant-associated prokaryotes.</title>
        <authorList>
            <person name="Whitman W."/>
        </authorList>
    </citation>
    <scope>NUCLEOTIDE SEQUENCE [LARGE SCALE GENOMIC DNA]</scope>
    <source>
        <strain evidence="2 3">BR 510</strain>
    </source>
</reference>
<comment type="caution">
    <text evidence="2">The sequence shown here is derived from an EMBL/GenBank/DDBJ whole genome shotgun (WGS) entry which is preliminary data.</text>
</comment>
<dbReference type="GO" id="GO:0003676">
    <property type="term" value="F:nucleic acid binding"/>
    <property type="evidence" value="ECO:0007669"/>
    <property type="project" value="InterPro"/>
</dbReference>